<keyword evidence="1" id="KW-0732">Signal</keyword>
<evidence type="ECO:0000256" key="1">
    <source>
        <dbReference type="SAM" id="SignalP"/>
    </source>
</evidence>
<sequence length="166" mass="18729">MLKTLPCCCLLVYLLTACALSNHSDDQGDYYLHYKNGRVLSETDSTSQVYIRLRGDGTYTIKDARGSEEGRWKTIDYDILITYFYPNYLCALLRVGEVGDCVINTAPSDLETKVFTGINWHKPGRLADRSKDQVLFCQSKKVLAPNDLSAILTMNYGNVLRKADVK</sequence>
<organism evidence="2 3">
    <name type="scientific">Spirosoma oryzae</name>
    <dbReference type="NCBI Taxonomy" id="1469603"/>
    <lineage>
        <taxon>Bacteria</taxon>
        <taxon>Pseudomonadati</taxon>
        <taxon>Bacteroidota</taxon>
        <taxon>Cytophagia</taxon>
        <taxon>Cytophagales</taxon>
        <taxon>Cytophagaceae</taxon>
        <taxon>Spirosoma</taxon>
    </lineage>
</organism>
<keyword evidence="3" id="KW-1185">Reference proteome</keyword>
<feature type="signal peptide" evidence="1">
    <location>
        <begin position="1"/>
        <end position="19"/>
    </location>
</feature>
<evidence type="ECO:0000313" key="2">
    <source>
        <dbReference type="EMBL" id="PRY28173.1"/>
    </source>
</evidence>
<reference evidence="2 3" key="1">
    <citation type="submission" date="2018-03" db="EMBL/GenBank/DDBJ databases">
        <title>Genomic Encyclopedia of Archaeal and Bacterial Type Strains, Phase II (KMG-II): from individual species to whole genera.</title>
        <authorList>
            <person name="Goeker M."/>
        </authorList>
    </citation>
    <scope>NUCLEOTIDE SEQUENCE [LARGE SCALE GENOMIC DNA]</scope>
    <source>
        <strain evidence="2 3">DSM 28354</strain>
    </source>
</reference>
<feature type="chain" id="PRO_5015578756" description="Lipoprotein" evidence="1">
    <location>
        <begin position="20"/>
        <end position="166"/>
    </location>
</feature>
<dbReference type="PROSITE" id="PS51257">
    <property type="entry name" value="PROKAR_LIPOPROTEIN"/>
    <property type="match status" value="1"/>
</dbReference>
<proteinExistence type="predicted"/>
<gene>
    <name evidence="2" type="ORF">CLV58_13030</name>
</gene>
<name>A0A2T0S4F4_9BACT</name>
<dbReference type="AlphaFoldDB" id="A0A2T0S4F4"/>
<protein>
    <recommendedName>
        <fullName evidence="4">Lipoprotein</fullName>
    </recommendedName>
</protein>
<dbReference type="RefSeq" id="WP_106140362.1">
    <property type="nucleotide sequence ID" value="NZ_PVTE01000030.1"/>
</dbReference>
<accession>A0A2T0S4F4</accession>
<evidence type="ECO:0000313" key="3">
    <source>
        <dbReference type="Proteomes" id="UP000238375"/>
    </source>
</evidence>
<dbReference type="Proteomes" id="UP000238375">
    <property type="component" value="Unassembled WGS sequence"/>
</dbReference>
<dbReference type="EMBL" id="PVTE01000030">
    <property type="protein sequence ID" value="PRY28173.1"/>
    <property type="molecule type" value="Genomic_DNA"/>
</dbReference>
<evidence type="ECO:0008006" key="4">
    <source>
        <dbReference type="Google" id="ProtNLM"/>
    </source>
</evidence>
<comment type="caution">
    <text evidence="2">The sequence shown here is derived from an EMBL/GenBank/DDBJ whole genome shotgun (WGS) entry which is preliminary data.</text>
</comment>